<dbReference type="GO" id="GO:0008237">
    <property type="term" value="F:metallopeptidase activity"/>
    <property type="evidence" value="ECO:0007669"/>
    <property type="project" value="UniProtKB-KW"/>
</dbReference>
<keyword evidence="10" id="KW-0809">Transit peptide</keyword>
<evidence type="ECO:0000256" key="10">
    <source>
        <dbReference type="ARBA" id="ARBA00022946"/>
    </source>
</evidence>
<keyword evidence="5" id="KW-0479">Metal-binding</keyword>
<evidence type="ECO:0000313" key="16">
    <source>
        <dbReference type="EMBL" id="OEU10651.1"/>
    </source>
</evidence>
<dbReference type="InterPro" id="IPR041569">
    <property type="entry name" value="AAA_lid_3"/>
</dbReference>
<evidence type="ECO:0000256" key="12">
    <source>
        <dbReference type="ARBA" id="ARBA00023049"/>
    </source>
</evidence>
<dbReference type="Gene3D" id="1.10.8.60">
    <property type="match status" value="1"/>
</dbReference>
<evidence type="ECO:0000256" key="14">
    <source>
        <dbReference type="RuleBase" id="RU003651"/>
    </source>
</evidence>
<keyword evidence="6 14" id="KW-0547">Nucleotide-binding</keyword>
<evidence type="ECO:0000256" key="4">
    <source>
        <dbReference type="ARBA" id="ARBA00022692"/>
    </source>
</evidence>
<dbReference type="AlphaFoldDB" id="A0A1E7EXG2"/>
<dbReference type="KEGG" id="fcy:FRACYDRAFT_193929"/>
<evidence type="ECO:0000256" key="8">
    <source>
        <dbReference type="ARBA" id="ARBA00022833"/>
    </source>
</evidence>
<accession>A0A1E7EXG2</accession>
<dbReference type="Pfam" id="PF00004">
    <property type="entry name" value="AAA"/>
    <property type="match status" value="1"/>
</dbReference>
<keyword evidence="3" id="KW-0645">Protease</keyword>
<dbReference type="SUPFAM" id="SSF52540">
    <property type="entry name" value="P-loop containing nucleoside triphosphate hydrolases"/>
    <property type="match status" value="1"/>
</dbReference>
<comment type="cofactor">
    <cofactor evidence="1">
        <name>Zn(2+)</name>
        <dbReference type="ChEBI" id="CHEBI:29105"/>
    </cofactor>
</comment>
<evidence type="ECO:0000259" key="15">
    <source>
        <dbReference type="SMART" id="SM00382"/>
    </source>
</evidence>
<keyword evidence="17" id="KW-1185">Reference proteome</keyword>
<dbReference type="GO" id="GO:0016020">
    <property type="term" value="C:membrane"/>
    <property type="evidence" value="ECO:0007669"/>
    <property type="project" value="UniProtKB-SubCell"/>
</dbReference>
<dbReference type="InterPro" id="IPR003593">
    <property type="entry name" value="AAA+_ATPase"/>
</dbReference>
<dbReference type="FunFam" id="3.40.50.300:FF:000277">
    <property type="entry name" value="ATP-dependent zinc metalloprotease FtsH"/>
    <property type="match status" value="1"/>
</dbReference>
<organism evidence="16 17">
    <name type="scientific">Fragilariopsis cylindrus CCMP1102</name>
    <dbReference type="NCBI Taxonomy" id="635003"/>
    <lineage>
        <taxon>Eukaryota</taxon>
        <taxon>Sar</taxon>
        <taxon>Stramenopiles</taxon>
        <taxon>Ochrophyta</taxon>
        <taxon>Bacillariophyta</taxon>
        <taxon>Bacillariophyceae</taxon>
        <taxon>Bacillariophycidae</taxon>
        <taxon>Bacillariales</taxon>
        <taxon>Bacillariaceae</taxon>
        <taxon>Fragilariopsis</taxon>
    </lineage>
</organism>
<dbReference type="GO" id="GO:0046872">
    <property type="term" value="F:metal ion binding"/>
    <property type="evidence" value="ECO:0007669"/>
    <property type="project" value="UniProtKB-KW"/>
</dbReference>
<evidence type="ECO:0000256" key="6">
    <source>
        <dbReference type="ARBA" id="ARBA00022741"/>
    </source>
</evidence>
<gene>
    <name evidence="16" type="ORF">FRACYDRAFT_193929</name>
</gene>
<evidence type="ECO:0000256" key="3">
    <source>
        <dbReference type="ARBA" id="ARBA00022670"/>
    </source>
</evidence>
<proteinExistence type="inferred from homology"/>
<keyword evidence="12" id="KW-0482">Metalloprotease</keyword>
<evidence type="ECO:0000256" key="5">
    <source>
        <dbReference type="ARBA" id="ARBA00022723"/>
    </source>
</evidence>
<keyword evidence="11" id="KW-1133">Transmembrane helix</keyword>
<reference evidence="16 17" key="1">
    <citation type="submission" date="2016-09" db="EMBL/GenBank/DDBJ databases">
        <title>Extensive genetic diversity and differential bi-allelic expression allows diatom success in the polar Southern Ocean.</title>
        <authorList>
            <consortium name="DOE Joint Genome Institute"/>
            <person name="Mock T."/>
            <person name="Otillar R.P."/>
            <person name="Strauss J."/>
            <person name="Dupont C."/>
            <person name="Frickenhaus S."/>
            <person name="Maumus F."/>
            <person name="Mcmullan M."/>
            <person name="Sanges R."/>
            <person name="Schmutz J."/>
            <person name="Toseland A."/>
            <person name="Valas R."/>
            <person name="Veluchamy A."/>
            <person name="Ward B.J."/>
            <person name="Allen A."/>
            <person name="Barry K."/>
            <person name="Falciatore A."/>
            <person name="Ferrante M."/>
            <person name="Fortunato A.E."/>
            <person name="Gloeckner G."/>
            <person name="Gruber A."/>
            <person name="Hipkin R."/>
            <person name="Janech M."/>
            <person name="Kroth P."/>
            <person name="Leese F."/>
            <person name="Lindquist E."/>
            <person name="Lyon B.R."/>
            <person name="Martin J."/>
            <person name="Mayer C."/>
            <person name="Parker M."/>
            <person name="Quesneville H."/>
            <person name="Raymond J."/>
            <person name="Uhlig C."/>
            <person name="Valentin K.U."/>
            <person name="Worden A.Z."/>
            <person name="Armbrust E.V."/>
            <person name="Bowler C."/>
            <person name="Green B."/>
            <person name="Moulton V."/>
            <person name="Van Oosterhout C."/>
            <person name="Grigoriev I."/>
        </authorList>
    </citation>
    <scope>NUCLEOTIDE SEQUENCE [LARGE SCALE GENOMIC DNA]</scope>
    <source>
        <strain evidence="16 17">CCMP1102</strain>
    </source>
</reference>
<dbReference type="InParanoid" id="A0A1E7EXG2"/>
<protein>
    <submittedName>
        <fullName evidence="16">AAA-domain-containing protein</fullName>
    </submittedName>
</protein>
<evidence type="ECO:0000256" key="11">
    <source>
        <dbReference type="ARBA" id="ARBA00022989"/>
    </source>
</evidence>
<dbReference type="PANTHER" id="PTHR23076">
    <property type="entry name" value="METALLOPROTEASE M41 FTSH"/>
    <property type="match status" value="1"/>
</dbReference>
<dbReference type="PANTHER" id="PTHR23076:SF97">
    <property type="entry name" value="ATP-DEPENDENT ZINC METALLOPROTEASE YME1L1"/>
    <property type="match status" value="1"/>
</dbReference>
<dbReference type="GO" id="GO:0004176">
    <property type="term" value="F:ATP-dependent peptidase activity"/>
    <property type="evidence" value="ECO:0007669"/>
    <property type="project" value="TreeGrafter"/>
</dbReference>
<dbReference type="InterPro" id="IPR003960">
    <property type="entry name" value="ATPase_AAA_CS"/>
</dbReference>
<dbReference type="Pfam" id="PF17862">
    <property type="entry name" value="AAA_lid_3"/>
    <property type="match status" value="1"/>
</dbReference>
<feature type="domain" description="AAA+ ATPase" evidence="15">
    <location>
        <begin position="64"/>
        <end position="207"/>
    </location>
</feature>
<name>A0A1E7EXG2_9STRA</name>
<dbReference type="SMART" id="SM00382">
    <property type="entry name" value="AAA"/>
    <property type="match status" value="1"/>
</dbReference>
<comment type="similarity">
    <text evidence="14">Belongs to the AAA ATPase family.</text>
</comment>
<dbReference type="PROSITE" id="PS00674">
    <property type="entry name" value="AAA"/>
    <property type="match status" value="1"/>
</dbReference>
<dbReference type="InterPro" id="IPR027417">
    <property type="entry name" value="P-loop_NTPase"/>
</dbReference>
<dbReference type="OrthoDB" id="1413014at2759"/>
<evidence type="ECO:0000256" key="2">
    <source>
        <dbReference type="ARBA" id="ARBA00004141"/>
    </source>
</evidence>
<dbReference type="Proteomes" id="UP000095751">
    <property type="component" value="Unassembled WGS sequence"/>
</dbReference>
<evidence type="ECO:0000256" key="9">
    <source>
        <dbReference type="ARBA" id="ARBA00022840"/>
    </source>
</evidence>
<dbReference type="GO" id="GO:0016887">
    <property type="term" value="F:ATP hydrolysis activity"/>
    <property type="evidence" value="ECO:0007669"/>
    <property type="project" value="InterPro"/>
</dbReference>
<sequence>MYKSFSGNNGGGSGDVPGKVADKSALPLATFDDIQGINEAKMEVMELVDTLRNPAKYAILGARAPTGLLLEGPPGTGKTMLARATAASAGVPLIYASGSDFVEMFVGRGAARVRKLFEKANKMAPAIIFIDELDALGKARDSGNSLMGGRGNDEAEQTLNQLLACMDGLDSTRRVCVLAATNRREVLDTALVRPGRFDRIVKLSLPDATGRENILRIHATKLPGFQECTGVDDKRPNSLGVGERVDLSAIAALTTGFSGAELEFLVNEAAIRAVR</sequence>
<dbReference type="Gene3D" id="3.40.50.300">
    <property type="entry name" value="P-loop containing nucleotide triphosphate hydrolases"/>
    <property type="match status" value="1"/>
</dbReference>
<keyword evidence="9 14" id="KW-0067">ATP-binding</keyword>
<evidence type="ECO:0000256" key="13">
    <source>
        <dbReference type="ARBA" id="ARBA00023136"/>
    </source>
</evidence>
<keyword evidence="7" id="KW-0378">Hydrolase</keyword>
<evidence type="ECO:0000256" key="1">
    <source>
        <dbReference type="ARBA" id="ARBA00001947"/>
    </source>
</evidence>
<keyword evidence="13" id="KW-0472">Membrane</keyword>
<evidence type="ECO:0000313" key="17">
    <source>
        <dbReference type="Proteomes" id="UP000095751"/>
    </source>
</evidence>
<comment type="subcellular location">
    <subcellularLocation>
        <location evidence="2">Membrane</location>
        <topology evidence="2">Multi-pass membrane protein</topology>
    </subcellularLocation>
</comment>
<dbReference type="GO" id="GO:0006508">
    <property type="term" value="P:proteolysis"/>
    <property type="evidence" value="ECO:0007669"/>
    <property type="project" value="UniProtKB-KW"/>
</dbReference>
<dbReference type="InterPro" id="IPR003959">
    <property type="entry name" value="ATPase_AAA_core"/>
</dbReference>
<dbReference type="GO" id="GO:0005524">
    <property type="term" value="F:ATP binding"/>
    <property type="evidence" value="ECO:0007669"/>
    <property type="project" value="UniProtKB-KW"/>
</dbReference>
<keyword evidence="8" id="KW-0862">Zinc</keyword>
<keyword evidence="4" id="KW-0812">Transmembrane</keyword>
<evidence type="ECO:0000256" key="7">
    <source>
        <dbReference type="ARBA" id="ARBA00022801"/>
    </source>
</evidence>
<feature type="non-terminal residue" evidence="16">
    <location>
        <position position="275"/>
    </location>
</feature>
<dbReference type="EMBL" id="KV784371">
    <property type="protein sequence ID" value="OEU10651.1"/>
    <property type="molecule type" value="Genomic_DNA"/>
</dbReference>